<evidence type="ECO:0000256" key="2">
    <source>
        <dbReference type="SAM" id="Phobius"/>
    </source>
</evidence>
<feature type="region of interest" description="Disordered" evidence="1">
    <location>
        <begin position="1501"/>
        <end position="1522"/>
    </location>
</feature>
<name>A0A0G4EDD7_VITBC</name>
<proteinExistence type="predicted"/>
<evidence type="ECO:0000256" key="1">
    <source>
        <dbReference type="SAM" id="MobiDB-lite"/>
    </source>
</evidence>
<organism evidence="4 5">
    <name type="scientific">Vitrella brassicaformis (strain CCMP3155)</name>
    <dbReference type="NCBI Taxonomy" id="1169540"/>
    <lineage>
        <taxon>Eukaryota</taxon>
        <taxon>Sar</taxon>
        <taxon>Alveolata</taxon>
        <taxon>Colpodellida</taxon>
        <taxon>Vitrellaceae</taxon>
        <taxon>Vitrella</taxon>
    </lineage>
</organism>
<keyword evidence="2" id="KW-0812">Transmembrane</keyword>
<protein>
    <recommendedName>
        <fullName evidence="6">Cadherin domain-containing protein</fullName>
    </recommendedName>
</protein>
<evidence type="ECO:0000313" key="5">
    <source>
        <dbReference type="Proteomes" id="UP000041254"/>
    </source>
</evidence>
<evidence type="ECO:0000313" key="4">
    <source>
        <dbReference type="EMBL" id="CEL93364.1"/>
    </source>
</evidence>
<dbReference type="Proteomes" id="UP000041254">
    <property type="component" value="Unassembled WGS sequence"/>
</dbReference>
<dbReference type="EMBL" id="CDMY01000158">
    <property type="protein sequence ID" value="CEL93364.1"/>
    <property type="molecule type" value="Genomic_DNA"/>
</dbReference>
<dbReference type="InParanoid" id="A0A0G4EDD7"/>
<keyword evidence="3" id="KW-0732">Signal</keyword>
<feature type="transmembrane region" description="Helical" evidence="2">
    <location>
        <begin position="1385"/>
        <end position="1409"/>
    </location>
</feature>
<dbReference type="VEuPathDB" id="CryptoDB:Vbra_20197"/>
<evidence type="ECO:0000256" key="3">
    <source>
        <dbReference type="SAM" id="SignalP"/>
    </source>
</evidence>
<reference evidence="4 5" key="1">
    <citation type="submission" date="2014-11" db="EMBL/GenBank/DDBJ databases">
        <authorList>
            <person name="Zhu J."/>
            <person name="Qi W."/>
            <person name="Song R."/>
        </authorList>
    </citation>
    <scope>NUCLEOTIDE SEQUENCE [LARGE SCALE GENOMIC DNA]</scope>
</reference>
<feature type="chain" id="PRO_5005187592" description="Cadherin domain-containing protein" evidence="3">
    <location>
        <begin position="19"/>
        <end position="1522"/>
    </location>
</feature>
<evidence type="ECO:0008006" key="6">
    <source>
        <dbReference type="Google" id="ProtNLM"/>
    </source>
</evidence>
<sequence length="1522" mass="166039">MMAGVLSLLLLILPLALCVYRGEDVSIFAGVPKYYENLPQYATQCFTLDLKEAFPDHVPYKVAVSASVVALGGDPALTVGFQKQEALEASGPAGGFQLYREQLKPEGDQLFLCVRTFSEQGCDFLITAQVSGVGPKSDASDAFYLYGPNYPSLRNLTRLDEDPATKIASTTFRYDLPKDDMNSYQVIVTPIEGDPSVSLIGAQDCQGSVLVESSVKGAEFLELDHATVHKIPSVDIDDKTVRPICIKVDMNMKSDGSSPSLVEGVVSVVLARRDSDTSLWLPQGVPTAGRITAKDSEYKYFRLLVNNRTGLTVTAVTSRLDDVRLVASFDKPGPTTADCQFDSLKAMGHDSNVLLINGNEIPDTGDRQLFVGLTSRRNDRSQTYFTLTATSATNVITLLDAHPYTGLIPVGTNAQDTSQWLDFQFYVAHRGVDVMMAAESYNGVVVMAADTEYHSSDPRQYAWKTPNAASRVSLQATTVDEHAAASDMMHLITPPCFIYITLFAFAAQNSTEDARFQVTVTTSAAWMNLVEGRNAIQSVANHPDSKQIFLYRIPAAPDNHTATSAGARPNILFAVTSTEGAVVYRVSSRSDFPADSSLTTPVVTGGMLVLNATHPVYQDALRSTPADDNPTLYVMVVPASPGRQETMNKFSITARAEDTVVELQNGATVSGQTRAHHYDRYKVYVPEPVNRHETVQLQVSVVPISGDPDVFVSNASSPYPDRDPHHHSWMGELEGGDQIVISSTSPSFSFGWLYIGITCDESSSDSTGVPAGGSSSYLVTVNWGHSTSQLWDGLPLQGAVTENDQRVYELVVQSMPERGVALRTHVEAGSVELCMWRTEHPIWRGDPSKGVTAPTISPIKPNDPRCHYKAWGGMSSPIMIDIPPSAAPKGGVFYVVIVGKWISNVYAITAALANPFTLVDGQTFSDFLSPASSRLLRFWIPPSLIQRAANRPAKSRGTGPAVQIQLTATNGGLDKVTVGGGVSSDRVDLVRGEAAAESPRDLLMSVPVERLVQAKGGGAKGPFWLYLQVDTPHQLNYTITANAGTRAQRLEVDTVKEGQLPPNEDPHDIAYLDVQSTTYQLRVPLPSHPPPPSSQGIGHITVTQCYGSVGLALASTRGGLNWYSPSPPLWMNGQPNRDVKLPIPYPHDEDYVRSLSERGNETRGLQDEPQIARLYAEVVNIDMPQETRRGFLPSSHRRSYFHHPALYQIAFSLDDSSAPSPPPTSIIQLPDVLSLEIFPYSFMDPARGTRVVPIAIKPASMTSKSLRHHLIFAPQSASKSGIHLYSVCGVEEALRRKVASAQWMNARESDLPKGGRTVKGRGNKGPEKVVGFFPADLLLKEAYDVNVYVTDENFDRGSVPPRVYQVATIGHHGAPPFLRPTAPGFHVLVTTFILLVVLFVSYCALGALYKTYVYGSTGLDALPNYYFWARTFPFSLCIPRRPLVVIPQSEYANFDNTFPTAPPSDSVHGSEHGEEFHRAPQPQAMIASFEQEPFLNELPGDMWGSMRSSQGGQRGSYRPPRI</sequence>
<dbReference type="OrthoDB" id="449439at2759"/>
<gene>
    <name evidence="4" type="ORF">Vbra_20197</name>
</gene>
<feature type="signal peptide" evidence="3">
    <location>
        <begin position="1"/>
        <end position="18"/>
    </location>
</feature>
<keyword evidence="2" id="KW-1133">Transmembrane helix</keyword>
<keyword evidence="5" id="KW-1185">Reference proteome</keyword>
<accession>A0A0G4EDD7</accession>
<keyword evidence="2" id="KW-0472">Membrane</keyword>